<dbReference type="EMBL" id="VLLL01000005">
    <property type="protein sequence ID" value="TWJ14878.1"/>
    <property type="molecule type" value="Genomic_DNA"/>
</dbReference>
<feature type="transmembrane region" description="Helical" evidence="7">
    <location>
        <begin position="373"/>
        <end position="397"/>
    </location>
</feature>
<feature type="transmembrane region" description="Helical" evidence="7">
    <location>
        <begin position="854"/>
        <end position="878"/>
    </location>
</feature>
<keyword evidence="2" id="KW-1003">Cell membrane</keyword>
<name>A0A562VAK1_9ACTN</name>
<feature type="transmembrane region" description="Helical" evidence="7">
    <location>
        <begin position="445"/>
        <end position="471"/>
    </location>
</feature>
<feature type="transmembrane region" description="Helical" evidence="7">
    <location>
        <begin position="802"/>
        <end position="825"/>
    </location>
</feature>
<comment type="caution">
    <text evidence="9">The sequence shown here is derived from an EMBL/GenBank/DDBJ whole genome shotgun (WGS) entry which is preliminary data.</text>
</comment>
<dbReference type="OrthoDB" id="3405625at2"/>
<evidence type="ECO:0000256" key="3">
    <source>
        <dbReference type="ARBA" id="ARBA00022692"/>
    </source>
</evidence>
<dbReference type="InterPro" id="IPR003838">
    <property type="entry name" value="ABC3_permease_C"/>
</dbReference>
<keyword evidence="3 7" id="KW-0812">Transmembrane</keyword>
<dbReference type="AlphaFoldDB" id="A0A562VAK1"/>
<evidence type="ECO:0000256" key="6">
    <source>
        <dbReference type="ARBA" id="ARBA00038076"/>
    </source>
</evidence>
<keyword evidence="5 7" id="KW-0472">Membrane</keyword>
<accession>A0A562VAK1</accession>
<feature type="transmembrane region" description="Helical" evidence="7">
    <location>
        <begin position="418"/>
        <end position="439"/>
    </location>
</feature>
<feature type="transmembrane region" description="Helical" evidence="7">
    <location>
        <begin position="276"/>
        <end position="300"/>
    </location>
</feature>
<feature type="domain" description="ABC3 transporter permease C-terminal" evidence="8">
    <location>
        <begin position="803"/>
        <end position="920"/>
    </location>
</feature>
<evidence type="ECO:0000256" key="4">
    <source>
        <dbReference type="ARBA" id="ARBA00022989"/>
    </source>
</evidence>
<evidence type="ECO:0000256" key="1">
    <source>
        <dbReference type="ARBA" id="ARBA00004651"/>
    </source>
</evidence>
<dbReference type="Proteomes" id="UP000321617">
    <property type="component" value="Unassembled WGS sequence"/>
</dbReference>
<dbReference type="GO" id="GO:0022857">
    <property type="term" value="F:transmembrane transporter activity"/>
    <property type="evidence" value="ECO:0007669"/>
    <property type="project" value="TreeGrafter"/>
</dbReference>
<comment type="subcellular location">
    <subcellularLocation>
        <location evidence="1">Cell membrane</location>
        <topology evidence="1">Multi-pass membrane protein</topology>
    </subcellularLocation>
</comment>
<reference evidence="9 10" key="1">
    <citation type="journal article" date="2013" name="Stand. Genomic Sci.">
        <title>Genomic Encyclopedia of Type Strains, Phase I: The one thousand microbial genomes (KMG-I) project.</title>
        <authorList>
            <person name="Kyrpides N.C."/>
            <person name="Woyke T."/>
            <person name="Eisen J.A."/>
            <person name="Garrity G."/>
            <person name="Lilburn T.G."/>
            <person name="Beck B.J."/>
            <person name="Whitman W.B."/>
            <person name="Hugenholtz P."/>
            <person name="Klenk H.P."/>
        </authorList>
    </citation>
    <scope>NUCLEOTIDE SEQUENCE [LARGE SCALE GENOMIC DNA]</scope>
    <source>
        <strain evidence="9 10">DSM 45044</strain>
    </source>
</reference>
<evidence type="ECO:0000313" key="10">
    <source>
        <dbReference type="Proteomes" id="UP000321617"/>
    </source>
</evidence>
<comment type="similarity">
    <text evidence="6">Belongs to the ABC-4 integral membrane protein family.</text>
</comment>
<evidence type="ECO:0000256" key="2">
    <source>
        <dbReference type="ARBA" id="ARBA00022475"/>
    </source>
</evidence>
<feature type="transmembrane region" description="Helical" evidence="7">
    <location>
        <begin position="898"/>
        <end position="919"/>
    </location>
</feature>
<dbReference type="InterPro" id="IPR050250">
    <property type="entry name" value="Macrolide_Exporter_MacB"/>
</dbReference>
<dbReference type="PANTHER" id="PTHR30572">
    <property type="entry name" value="MEMBRANE COMPONENT OF TRANSPORTER-RELATED"/>
    <property type="match status" value="1"/>
</dbReference>
<keyword evidence="4 7" id="KW-1133">Transmembrane helix</keyword>
<evidence type="ECO:0000256" key="7">
    <source>
        <dbReference type="SAM" id="Phobius"/>
    </source>
</evidence>
<feature type="domain" description="ABC3 transporter permease C-terminal" evidence="8">
    <location>
        <begin position="282"/>
        <end position="399"/>
    </location>
</feature>
<dbReference type="Pfam" id="PF02687">
    <property type="entry name" value="FtsX"/>
    <property type="match status" value="2"/>
</dbReference>
<dbReference type="PANTHER" id="PTHR30572:SF4">
    <property type="entry name" value="ABC TRANSPORTER PERMEASE YTRF"/>
    <property type="match status" value="1"/>
</dbReference>
<keyword evidence="10" id="KW-1185">Reference proteome</keyword>
<evidence type="ECO:0000256" key="5">
    <source>
        <dbReference type="ARBA" id="ARBA00023136"/>
    </source>
</evidence>
<proteinExistence type="inferred from homology"/>
<dbReference type="GO" id="GO:0005886">
    <property type="term" value="C:plasma membrane"/>
    <property type="evidence" value="ECO:0007669"/>
    <property type="project" value="UniProtKB-SubCell"/>
</dbReference>
<evidence type="ECO:0000259" key="8">
    <source>
        <dbReference type="Pfam" id="PF02687"/>
    </source>
</evidence>
<feature type="transmembrane region" description="Helical" evidence="7">
    <location>
        <begin position="492"/>
        <end position="514"/>
    </location>
</feature>
<organism evidence="9 10">
    <name type="scientific">Stackebrandtia albiflava</name>
    <dbReference type="NCBI Taxonomy" id="406432"/>
    <lineage>
        <taxon>Bacteria</taxon>
        <taxon>Bacillati</taxon>
        <taxon>Actinomycetota</taxon>
        <taxon>Actinomycetes</taxon>
        <taxon>Glycomycetales</taxon>
        <taxon>Glycomycetaceae</taxon>
        <taxon>Stackebrandtia</taxon>
    </lineage>
</organism>
<sequence>MSLSSLRLALRLARRDAQRTKGRSALVLALLGLPVLTVGFGAAVIDSLQSSDTETAERILGSADAIVQWDYRVPIIQDPLNIEWSQPVDDAAVSEDAYRAETATTAELTAVLPEGARLVEVTSGRTTVTTPDGIDRLRLDGVVMSDPAMTGRYSVLDGDVPTGNEIALSVAAAEFLEVEVGDTLELPDLGREPVVAAIVEEPGDLHAEFAVVPPDTFEGEHVAWYVDTPEGIGWDRVRELNGLGVSVLSAQVVADPPPSPFTQRYGTPDALPAEELMLVTFAVGMVVLEIVLLAGPAFAIGAKRRTREFALLSANGATPAQIRRVVLAGGVVMGGVATFAGIALGVAAARLSLPIVEQLVGRRSTGFGVFPELILPLAAVGVVTGLLAAVVPAFTTARQDVVAAFSGRRGATRSRRRWLLLGLLLVAAGLAAGVAGTLAAQSALLLGGVAFLELGLVLCTPALVGLISRLGRFLPVSPRIALRDAGRNRASAAPAISAVMAVVAMGLAATMFYVGDRARYAADDGGGPPPGTPLVTVYRIGELGVPPTEEAVAATDRAIEDVTGFMTGHLPVTAVHQAHGLECQAAGADAMCVPAAVQPAETACPFDGRYDLDETEQAEAAGNPHCTSRQETSGNTMYGSYRISPEAVAAFTGLTGDALAEAQRVIREGGAIVQDPDLVVDGTVTLEVRDVGPDGTDHEVRESVTVPGFGLSEGKTDTHRTEHVLFSDAAAAALGLRDRGETTLAGTLERTTTRAEENRFDQAIAAAGYTDWMNGTGDDLVQVYPEFVGGDDEPVSVATLPLLVAIVTGILALAATAVATALAAAESRRDLTTLAAIGASPATRRKLSLFQAGVISMIGVTLGVVAGVGASIAAMAALNTRYALAYPLVNLYPMDIPWLNVAVAMVAVPVVAMVGAGLLTRSRLPSERRTG</sequence>
<feature type="transmembrane region" description="Helical" evidence="7">
    <location>
        <begin position="325"/>
        <end position="353"/>
    </location>
</feature>
<evidence type="ECO:0000313" key="9">
    <source>
        <dbReference type="EMBL" id="TWJ14878.1"/>
    </source>
</evidence>
<gene>
    <name evidence="9" type="ORF">LX16_0571</name>
</gene>
<dbReference type="RefSeq" id="WP_147132646.1">
    <property type="nucleotide sequence ID" value="NZ_BAABIJ010000001.1"/>
</dbReference>
<protein>
    <submittedName>
        <fullName evidence="9">Putative ABC transport system permease protein</fullName>
    </submittedName>
</protein>